<dbReference type="Proteomes" id="UP001458880">
    <property type="component" value="Unassembled WGS sequence"/>
</dbReference>
<reference evidence="1 2" key="1">
    <citation type="journal article" date="2024" name="BMC Genomics">
        <title>De novo assembly and annotation of Popillia japonica's genome with initial clues to its potential as an invasive pest.</title>
        <authorList>
            <person name="Cucini C."/>
            <person name="Boschi S."/>
            <person name="Funari R."/>
            <person name="Cardaioli E."/>
            <person name="Iannotti N."/>
            <person name="Marturano G."/>
            <person name="Paoli F."/>
            <person name="Bruttini M."/>
            <person name="Carapelli A."/>
            <person name="Frati F."/>
            <person name="Nardi F."/>
        </authorList>
    </citation>
    <scope>NUCLEOTIDE SEQUENCE [LARGE SCALE GENOMIC DNA]</scope>
    <source>
        <strain evidence="1">DMR45628</strain>
    </source>
</reference>
<dbReference type="EMBL" id="JASPKY010000547">
    <property type="protein sequence ID" value="KAK9693267.1"/>
    <property type="molecule type" value="Genomic_DNA"/>
</dbReference>
<evidence type="ECO:0000313" key="2">
    <source>
        <dbReference type="Proteomes" id="UP001458880"/>
    </source>
</evidence>
<comment type="caution">
    <text evidence="1">The sequence shown here is derived from an EMBL/GenBank/DDBJ whole genome shotgun (WGS) entry which is preliminary data.</text>
</comment>
<gene>
    <name evidence="1" type="ORF">QE152_g34297</name>
</gene>
<sequence>MGIEDNNQRQIPMRQMIIQENAKSIFEHLKRGDTDESVKDVTFHGRRAWFERFKNCSNLHNLKMKDEAASADDDAAKEYPSILKEFLKEMDIDLNKFLM</sequence>
<protein>
    <recommendedName>
        <fullName evidence="3">HTH CENPB-type domain-containing protein</fullName>
    </recommendedName>
</protein>
<dbReference type="AlphaFoldDB" id="A0AAW1ITD4"/>
<evidence type="ECO:0000313" key="1">
    <source>
        <dbReference type="EMBL" id="KAK9693267.1"/>
    </source>
</evidence>
<evidence type="ECO:0008006" key="3">
    <source>
        <dbReference type="Google" id="ProtNLM"/>
    </source>
</evidence>
<dbReference type="Gene3D" id="1.10.10.60">
    <property type="entry name" value="Homeodomain-like"/>
    <property type="match status" value="1"/>
</dbReference>
<accession>A0AAW1ITD4</accession>
<proteinExistence type="predicted"/>
<organism evidence="1 2">
    <name type="scientific">Popillia japonica</name>
    <name type="common">Japanese beetle</name>
    <dbReference type="NCBI Taxonomy" id="7064"/>
    <lineage>
        <taxon>Eukaryota</taxon>
        <taxon>Metazoa</taxon>
        <taxon>Ecdysozoa</taxon>
        <taxon>Arthropoda</taxon>
        <taxon>Hexapoda</taxon>
        <taxon>Insecta</taxon>
        <taxon>Pterygota</taxon>
        <taxon>Neoptera</taxon>
        <taxon>Endopterygota</taxon>
        <taxon>Coleoptera</taxon>
        <taxon>Polyphaga</taxon>
        <taxon>Scarabaeiformia</taxon>
        <taxon>Scarabaeidae</taxon>
        <taxon>Rutelinae</taxon>
        <taxon>Popillia</taxon>
    </lineage>
</organism>
<keyword evidence="2" id="KW-1185">Reference proteome</keyword>
<name>A0AAW1ITD4_POPJA</name>